<evidence type="ECO:0000313" key="2">
    <source>
        <dbReference type="EMBL" id="OHA49158.1"/>
    </source>
</evidence>
<dbReference type="NCBIfam" id="TIGR02385">
    <property type="entry name" value="RelE_StbE"/>
    <property type="match status" value="1"/>
</dbReference>
<dbReference type="InterPro" id="IPR007712">
    <property type="entry name" value="RelE/ParE_toxin"/>
</dbReference>
<dbReference type="SUPFAM" id="SSF143011">
    <property type="entry name" value="RelE-like"/>
    <property type="match status" value="1"/>
</dbReference>
<dbReference type="EMBL" id="MHSU01000036">
    <property type="protein sequence ID" value="OHA49158.1"/>
    <property type="molecule type" value="Genomic_DNA"/>
</dbReference>
<evidence type="ECO:0000313" key="3">
    <source>
        <dbReference type="Proteomes" id="UP000178646"/>
    </source>
</evidence>
<comment type="caution">
    <text evidence="2">The sequence shown here is derived from an EMBL/GenBank/DDBJ whole genome shotgun (WGS) entry which is preliminary data.</text>
</comment>
<accession>A0A1G2PLG6</accession>
<evidence type="ECO:0008006" key="4">
    <source>
        <dbReference type="Google" id="ProtNLM"/>
    </source>
</evidence>
<proteinExistence type="predicted"/>
<keyword evidence="1" id="KW-1277">Toxin-antitoxin system</keyword>
<evidence type="ECO:0000256" key="1">
    <source>
        <dbReference type="ARBA" id="ARBA00022649"/>
    </source>
</evidence>
<dbReference type="InterPro" id="IPR035093">
    <property type="entry name" value="RelE/ParE_toxin_dom_sf"/>
</dbReference>
<dbReference type="AlphaFoldDB" id="A0A1G2PLG6"/>
<protein>
    <recommendedName>
        <fullName evidence="4">Addiction module toxin RelE</fullName>
    </recommendedName>
</protein>
<dbReference type="Gene3D" id="3.30.2310.20">
    <property type="entry name" value="RelE-like"/>
    <property type="match status" value="1"/>
</dbReference>
<reference evidence="2 3" key="1">
    <citation type="journal article" date="2016" name="Nat. Commun.">
        <title>Thousands of microbial genomes shed light on interconnected biogeochemical processes in an aquifer system.</title>
        <authorList>
            <person name="Anantharaman K."/>
            <person name="Brown C.T."/>
            <person name="Hug L.A."/>
            <person name="Sharon I."/>
            <person name="Castelle C.J."/>
            <person name="Probst A.J."/>
            <person name="Thomas B.C."/>
            <person name="Singh A."/>
            <person name="Wilkins M.J."/>
            <person name="Karaoz U."/>
            <person name="Brodie E.L."/>
            <person name="Williams K.H."/>
            <person name="Hubbard S.S."/>
            <person name="Banfield J.F."/>
        </authorList>
    </citation>
    <scope>NUCLEOTIDE SEQUENCE [LARGE SCALE GENOMIC DNA]</scope>
</reference>
<organism evidence="2 3">
    <name type="scientific">Candidatus Terrybacteria bacterium RIFCSPHIGHO2_02_41_19</name>
    <dbReference type="NCBI Taxonomy" id="1802364"/>
    <lineage>
        <taxon>Bacteria</taxon>
        <taxon>Candidatus Terryibacteriota</taxon>
    </lineage>
</organism>
<sequence length="91" mass="11033">MDKKDIFIPYFSECFSKVLKRLKKKDKEMFQRVSENILKIVNNPLCGKPLRNVLKNYRRIHIGSFVLVYEILETEIRFLDFAHHDKVYKKQ</sequence>
<dbReference type="Proteomes" id="UP000178646">
    <property type="component" value="Unassembled WGS sequence"/>
</dbReference>
<name>A0A1G2PLG6_9BACT</name>
<gene>
    <name evidence="2" type="ORF">A2W59_00340</name>
</gene>
<dbReference type="Pfam" id="PF05016">
    <property type="entry name" value="ParE_toxin"/>
    <property type="match status" value="1"/>
</dbReference>